<reference evidence="1 2" key="1">
    <citation type="submission" date="2018-11" db="EMBL/GenBank/DDBJ databases">
        <authorList>
            <person name="Mardanov A.V."/>
            <person name="Ravin N.V."/>
            <person name="Dedysh S.N."/>
        </authorList>
    </citation>
    <scope>NUCLEOTIDE SEQUENCE [LARGE SCALE GENOMIC DNA]</scope>
    <source>
        <strain evidence="1 2">AF10</strain>
    </source>
</reference>
<dbReference type="Proteomes" id="UP000289437">
    <property type="component" value="Unassembled WGS sequence"/>
</dbReference>
<evidence type="ECO:0000313" key="2">
    <source>
        <dbReference type="Proteomes" id="UP000289437"/>
    </source>
</evidence>
<comment type="caution">
    <text evidence="1">The sequence shown here is derived from an EMBL/GenBank/DDBJ whole genome shotgun (WGS) entry which is preliminary data.</text>
</comment>
<dbReference type="EMBL" id="RDSM01000003">
    <property type="protein sequence ID" value="RXH55398.1"/>
    <property type="molecule type" value="Genomic_DNA"/>
</dbReference>
<sequence>MLDFLRNGGRTSELSPEKTIQKTLALLKTDRQLERLLKVADSEPPRVRALLGALAEELGQHPGAQTRLRGSLNPLSRFDFGYFASLKHARKWQAKESPQS</sequence>
<protein>
    <submittedName>
        <fullName evidence="1">Uncharacterized protein</fullName>
    </submittedName>
</protein>
<accession>A0A4Q0T0C8</accession>
<name>A0A4Q0T0C8_9BACT</name>
<organism evidence="1 2">
    <name type="scientific">Granulicella sibirica</name>
    <dbReference type="NCBI Taxonomy" id="2479048"/>
    <lineage>
        <taxon>Bacteria</taxon>
        <taxon>Pseudomonadati</taxon>
        <taxon>Acidobacteriota</taxon>
        <taxon>Terriglobia</taxon>
        <taxon>Terriglobales</taxon>
        <taxon>Acidobacteriaceae</taxon>
        <taxon>Granulicella</taxon>
    </lineage>
</organism>
<evidence type="ECO:0000313" key="1">
    <source>
        <dbReference type="EMBL" id="RXH55398.1"/>
    </source>
</evidence>
<reference evidence="2" key="2">
    <citation type="submission" date="2019-02" db="EMBL/GenBank/DDBJ databases">
        <title>Granulicella sibirica sp. nov., a psychrotolerant acidobacterium isolated from an organic soil layer in forested tundra, West Siberia.</title>
        <authorList>
            <person name="Oshkin I.Y."/>
            <person name="Kulichevskaya I.S."/>
            <person name="Rijpstra W.I.C."/>
            <person name="Sinninghe Damste J.S."/>
            <person name="Rakitin A.L."/>
            <person name="Ravin N.V."/>
            <person name="Dedysh S.N."/>
        </authorList>
    </citation>
    <scope>NUCLEOTIDE SEQUENCE [LARGE SCALE GENOMIC DNA]</scope>
    <source>
        <strain evidence="2">AF10</strain>
    </source>
</reference>
<proteinExistence type="predicted"/>
<dbReference type="AlphaFoldDB" id="A0A4Q0T0C8"/>
<keyword evidence="2" id="KW-1185">Reference proteome</keyword>
<gene>
    <name evidence="1" type="ORF">GRAN_4502</name>
</gene>